<protein>
    <submittedName>
        <fullName evidence="2">GNAT family N-acetyltransferase</fullName>
    </submittedName>
</protein>
<proteinExistence type="predicted"/>
<dbReference type="GO" id="GO:0008999">
    <property type="term" value="F:protein-N-terminal-alanine acetyltransferase activity"/>
    <property type="evidence" value="ECO:0007669"/>
    <property type="project" value="TreeGrafter"/>
</dbReference>
<dbReference type="InterPro" id="IPR051908">
    <property type="entry name" value="Ribosomal_N-acetyltransferase"/>
</dbReference>
<dbReference type="AlphaFoldDB" id="A0A5C6RQ79"/>
<dbReference type="SUPFAM" id="SSF55729">
    <property type="entry name" value="Acyl-CoA N-acyltransferases (Nat)"/>
    <property type="match status" value="1"/>
</dbReference>
<gene>
    <name evidence="2" type="ORF">FRY97_07230</name>
</gene>
<dbReference type="PANTHER" id="PTHR43441:SF2">
    <property type="entry name" value="FAMILY ACETYLTRANSFERASE, PUTATIVE (AFU_ORTHOLOGUE AFUA_7G00850)-RELATED"/>
    <property type="match status" value="1"/>
</dbReference>
<dbReference type="PROSITE" id="PS51186">
    <property type="entry name" value="GNAT"/>
    <property type="match status" value="1"/>
</dbReference>
<comment type="caution">
    <text evidence="2">The sequence shown here is derived from an EMBL/GenBank/DDBJ whole genome shotgun (WGS) entry which is preliminary data.</text>
</comment>
<organism evidence="2 3">
    <name type="scientific">Phaeodactylibacter luteus</name>
    <dbReference type="NCBI Taxonomy" id="1564516"/>
    <lineage>
        <taxon>Bacteria</taxon>
        <taxon>Pseudomonadati</taxon>
        <taxon>Bacteroidota</taxon>
        <taxon>Saprospiria</taxon>
        <taxon>Saprospirales</taxon>
        <taxon>Haliscomenobacteraceae</taxon>
        <taxon>Phaeodactylibacter</taxon>
    </lineage>
</organism>
<name>A0A5C6RQ79_9BACT</name>
<dbReference type="InterPro" id="IPR000182">
    <property type="entry name" value="GNAT_dom"/>
</dbReference>
<dbReference type="Pfam" id="PF13302">
    <property type="entry name" value="Acetyltransf_3"/>
    <property type="match status" value="1"/>
</dbReference>
<keyword evidence="3" id="KW-1185">Reference proteome</keyword>
<dbReference type="RefSeq" id="WP_147166773.1">
    <property type="nucleotide sequence ID" value="NZ_VOOR01000011.1"/>
</dbReference>
<dbReference type="Proteomes" id="UP000321580">
    <property type="component" value="Unassembled WGS sequence"/>
</dbReference>
<sequence length="194" mass="22315">MLPRLLNLDTALLTPRTVVRRFREGDGEALYNLMQDNYSRLNDHFPKTLQAANTMSNAELLVRRWLAQWHLQEGFSLGIWLNETAALIGMVRVFHIDWDIPKAELLYWLDKEHTQLGLMTECLGAVLPFAFEQLAIEKLSLRTAMDNVPSQRLARKCGFRREGDLRADFRKMSGELIDTMLFGLTRSEFLGTSA</sequence>
<dbReference type="EMBL" id="VOOR01000011">
    <property type="protein sequence ID" value="TXB64478.1"/>
    <property type="molecule type" value="Genomic_DNA"/>
</dbReference>
<dbReference type="OrthoDB" id="9811523at2"/>
<dbReference type="GO" id="GO:0005737">
    <property type="term" value="C:cytoplasm"/>
    <property type="evidence" value="ECO:0007669"/>
    <property type="project" value="TreeGrafter"/>
</dbReference>
<evidence type="ECO:0000313" key="2">
    <source>
        <dbReference type="EMBL" id="TXB64478.1"/>
    </source>
</evidence>
<dbReference type="Gene3D" id="3.40.630.30">
    <property type="match status" value="1"/>
</dbReference>
<dbReference type="GO" id="GO:1990189">
    <property type="term" value="F:protein N-terminal-serine acetyltransferase activity"/>
    <property type="evidence" value="ECO:0007669"/>
    <property type="project" value="TreeGrafter"/>
</dbReference>
<dbReference type="PANTHER" id="PTHR43441">
    <property type="entry name" value="RIBOSOMAL-PROTEIN-SERINE ACETYLTRANSFERASE"/>
    <property type="match status" value="1"/>
</dbReference>
<reference evidence="2 3" key="1">
    <citation type="submission" date="2019-08" db="EMBL/GenBank/DDBJ databases">
        <title>Genome of Phaeodactylibacter luteus.</title>
        <authorList>
            <person name="Bowman J.P."/>
        </authorList>
    </citation>
    <scope>NUCLEOTIDE SEQUENCE [LARGE SCALE GENOMIC DNA]</scope>
    <source>
        <strain evidence="2 3">KCTC 42180</strain>
    </source>
</reference>
<evidence type="ECO:0000313" key="3">
    <source>
        <dbReference type="Proteomes" id="UP000321580"/>
    </source>
</evidence>
<dbReference type="InterPro" id="IPR016181">
    <property type="entry name" value="Acyl_CoA_acyltransferase"/>
</dbReference>
<feature type="domain" description="N-acetyltransferase" evidence="1">
    <location>
        <begin position="17"/>
        <end position="183"/>
    </location>
</feature>
<keyword evidence="2" id="KW-0808">Transferase</keyword>
<evidence type="ECO:0000259" key="1">
    <source>
        <dbReference type="PROSITE" id="PS51186"/>
    </source>
</evidence>
<accession>A0A5C6RQ79</accession>